<evidence type="ECO:0000313" key="1">
    <source>
        <dbReference type="EMBL" id="MPC89416.1"/>
    </source>
</evidence>
<accession>A0A5B7J640</accession>
<organism evidence="1 2">
    <name type="scientific">Portunus trituberculatus</name>
    <name type="common">Swimming crab</name>
    <name type="synonym">Neptunus trituberculatus</name>
    <dbReference type="NCBI Taxonomy" id="210409"/>
    <lineage>
        <taxon>Eukaryota</taxon>
        <taxon>Metazoa</taxon>
        <taxon>Ecdysozoa</taxon>
        <taxon>Arthropoda</taxon>
        <taxon>Crustacea</taxon>
        <taxon>Multicrustacea</taxon>
        <taxon>Malacostraca</taxon>
        <taxon>Eumalacostraca</taxon>
        <taxon>Eucarida</taxon>
        <taxon>Decapoda</taxon>
        <taxon>Pleocyemata</taxon>
        <taxon>Brachyura</taxon>
        <taxon>Eubrachyura</taxon>
        <taxon>Portunoidea</taxon>
        <taxon>Portunidae</taxon>
        <taxon>Portuninae</taxon>
        <taxon>Portunus</taxon>
    </lineage>
</organism>
<protein>
    <submittedName>
        <fullName evidence="1">Uncharacterized protein</fullName>
    </submittedName>
</protein>
<dbReference type="AlphaFoldDB" id="A0A5B7J640"/>
<comment type="caution">
    <text evidence="1">The sequence shown here is derived from an EMBL/GenBank/DDBJ whole genome shotgun (WGS) entry which is preliminary data.</text>
</comment>
<dbReference type="EMBL" id="VSRR010080947">
    <property type="protein sequence ID" value="MPC89416.1"/>
    <property type="molecule type" value="Genomic_DNA"/>
</dbReference>
<gene>
    <name evidence="1" type="ORF">E2C01_084361</name>
</gene>
<keyword evidence="2" id="KW-1185">Reference proteome</keyword>
<dbReference type="Proteomes" id="UP000324222">
    <property type="component" value="Unassembled WGS sequence"/>
</dbReference>
<evidence type="ECO:0000313" key="2">
    <source>
        <dbReference type="Proteomes" id="UP000324222"/>
    </source>
</evidence>
<proteinExistence type="predicted"/>
<reference evidence="1 2" key="1">
    <citation type="submission" date="2019-05" db="EMBL/GenBank/DDBJ databases">
        <title>Another draft genome of Portunus trituberculatus and its Hox gene families provides insights of decapod evolution.</title>
        <authorList>
            <person name="Jeong J.-H."/>
            <person name="Song I."/>
            <person name="Kim S."/>
            <person name="Choi T."/>
            <person name="Kim D."/>
            <person name="Ryu S."/>
            <person name="Kim W."/>
        </authorList>
    </citation>
    <scope>NUCLEOTIDE SEQUENCE [LARGE SCALE GENOMIC DNA]</scope>
    <source>
        <tissue evidence="1">Muscle</tissue>
    </source>
</reference>
<sequence>MPRGWPGIPHEYRVWQVVQSLPESRELIQRRIGVPIEANITAPQMIRPLDLTRFSEERLNF</sequence>
<name>A0A5B7J640_PORTR</name>